<name>A0AAU7V5G1_9ACTO</name>
<dbReference type="RefSeq" id="WP_350257259.1">
    <property type="nucleotide sequence ID" value="NZ_CP138335.1"/>
</dbReference>
<dbReference type="InterPro" id="IPR035906">
    <property type="entry name" value="MetI-like_sf"/>
</dbReference>
<feature type="transmembrane region" description="Helical" evidence="7">
    <location>
        <begin position="12"/>
        <end position="36"/>
    </location>
</feature>
<dbReference type="KEGG" id="sapp:SAC06_05255"/>
<evidence type="ECO:0000256" key="2">
    <source>
        <dbReference type="ARBA" id="ARBA00022448"/>
    </source>
</evidence>
<feature type="transmembrane region" description="Helical" evidence="7">
    <location>
        <begin position="175"/>
        <end position="196"/>
    </location>
</feature>
<dbReference type="AlphaFoldDB" id="A0AAU7V5G1"/>
<dbReference type="InterPro" id="IPR051393">
    <property type="entry name" value="ABC_transporter_permease"/>
</dbReference>
<dbReference type="PROSITE" id="PS50928">
    <property type="entry name" value="ABC_TM1"/>
    <property type="match status" value="1"/>
</dbReference>
<dbReference type="InterPro" id="IPR000515">
    <property type="entry name" value="MetI-like"/>
</dbReference>
<dbReference type="Gene3D" id="1.10.3720.10">
    <property type="entry name" value="MetI-like"/>
    <property type="match status" value="1"/>
</dbReference>
<evidence type="ECO:0000256" key="4">
    <source>
        <dbReference type="ARBA" id="ARBA00022692"/>
    </source>
</evidence>
<keyword evidence="4 7" id="KW-0812">Transmembrane</keyword>
<feature type="transmembrane region" description="Helical" evidence="7">
    <location>
        <begin position="142"/>
        <end position="163"/>
    </location>
</feature>
<dbReference type="GO" id="GO:0005886">
    <property type="term" value="C:plasma membrane"/>
    <property type="evidence" value="ECO:0007669"/>
    <property type="project" value="UniProtKB-SubCell"/>
</dbReference>
<proteinExistence type="inferred from homology"/>
<evidence type="ECO:0000256" key="1">
    <source>
        <dbReference type="ARBA" id="ARBA00004651"/>
    </source>
</evidence>
<dbReference type="EMBL" id="CP138335">
    <property type="protein sequence ID" value="XBW07065.1"/>
    <property type="molecule type" value="Genomic_DNA"/>
</dbReference>
<dbReference type="CDD" id="cd06261">
    <property type="entry name" value="TM_PBP2"/>
    <property type="match status" value="1"/>
</dbReference>
<dbReference type="Pfam" id="PF00528">
    <property type="entry name" value="BPD_transp_1"/>
    <property type="match status" value="1"/>
</dbReference>
<keyword evidence="2 7" id="KW-0813">Transport</keyword>
<dbReference type="PANTHER" id="PTHR30193">
    <property type="entry name" value="ABC TRANSPORTER PERMEASE PROTEIN"/>
    <property type="match status" value="1"/>
</dbReference>
<evidence type="ECO:0000259" key="8">
    <source>
        <dbReference type="PROSITE" id="PS50928"/>
    </source>
</evidence>
<comment type="subcellular location">
    <subcellularLocation>
        <location evidence="1 7">Cell membrane</location>
        <topology evidence="1 7">Multi-pass membrane protein</topology>
    </subcellularLocation>
</comment>
<reference evidence="9" key="1">
    <citation type="submission" date="2023-11" db="EMBL/GenBank/DDBJ databases">
        <title>Scrofimicrobium hongkongense sp. nov., isolated from a patient with peritonitis.</title>
        <authorList>
            <person name="Lao H.Y."/>
            <person name="Wong A.Y.P."/>
            <person name="Ng T.L."/>
            <person name="Wong R.Y.L."/>
            <person name="Yau M.C.Y."/>
            <person name="Lam J.Y.W."/>
            <person name="Siu G.K.H."/>
        </authorList>
    </citation>
    <scope>NUCLEOTIDE SEQUENCE</scope>
    <source>
        <strain evidence="9">R131</strain>
    </source>
</reference>
<feature type="transmembrane region" description="Helical" evidence="7">
    <location>
        <begin position="103"/>
        <end position="122"/>
    </location>
</feature>
<feature type="transmembrane region" description="Helical" evidence="7">
    <location>
        <begin position="331"/>
        <end position="353"/>
    </location>
</feature>
<keyword evidence="5 7" id="KW-1133">Transmembrane helix</keyword>
<organism evidence="9">
    <name type="scientific">Scrofimicrobium appendicitidis</name>
    <dbReference type="NCBI Taxonomy" id="3079930"/>
    <lineage>
        <taxon>Bacteria</taxon>
        <taxon>Bacillati</taxon>
        <taxon>Actinomycetota</taxon>
        <taxon>Actinomycetes</taxon>
        <taxon>Actinomycetales</taxon>
        <taxon>Actinomycetaceae</taxon>
        <taxon>Scrofimicrobium</taxon>
    </lineage>
</organism>
<dbReference type="GO" id="GO:0055085">
    <property type="term" value="P:transmembrane transport"/>
    <property type="evidence" value="ECO:0007669"/>
    <property type="project" value="InterPro"/>
</dbReference>
<evidence type="ECO:0000256" key="6">
    <source>
        <dbReference type="ARBA" id="ARBA00023136"/>
    </source>
</evidence>
<keyword evidence="6 7" id="KW-0472">Membrane</keyword>
<evidence type="ECO:0000313" key="9">
    <source>
        <dbReference type="EMBL" id="XBW07065.1"/>
    </source>
</evidence>
<feature type="transmembrane region" description="Helical" evidence="7">
    <location>
        <begin position="77"/>
        <end position="96"/>
    </location>
</feature>
<feature type="transmembrane region" description="Helical" evidence="7">
    <location>
        <begin position="202"/>
        <end position="219"/>
    </location>
</feature>
<sequence>MTVGVSWTKARQWLGNFVFVIPFLVVYGAFILYPVVQAVLMSLFDWDLLGKAPQWTGMDNYVRMLGGVGLQWGIGSYWPLQLICLLGGIWLLIWAWRRRRLGAGEILLVVVLLLLALALGVHPGEGGTWNDPRFWNAFKNTVLFTVISTPIIAGLGLALALALNSGRRGTGIYRALLFLPYVLPVSVATLIWSYLMNPSRGLIARVTEFFGLGAIPWLSDPRFAMGAIIVTTVWWTVGFNMVLFGAGLQDIDPSLYEAAALDGAGPWRRFVSITLPGLKHATLLVVVTQVIASFQIFGQVNIMTNGGPGGVTDVLVRYIYQTGFRDAQLGYASAMSLFLFVVMVLVSLIQFLMSRERKS</sequence>
<evidence type="ECO:0000256" key="7">
    <source>
        <dbReference type="RuleBase" id="RU363032"/>
    </source>
</evidence>
<evidence type="ECO:0000256" key="5">
    <source>
        <dbReference type="ARBA" id="ARBA00022989"/>
    </source>
</evidence>
<feature type="transmembrane region" description="Helical" evidence="7">
    <location>
        <begin position="226"/>
        <end position="248"/>
    </location>
</feature>
<dbReference type="PANTHER" id="PTHR30193:SF37">
    <property type="entry name" value="INNER MEMBRANE ABC TRANSPORTER PERMEASE PROTEIN YCJO"/>
    <property type="match status" value="1"/>
</dbReference>
<comment type="similarity">
    <text evidence="7">Belongs to the binding-protein-dependent transport system permease family.</text>
</comment>
<accession>A0AAU7V5G1</accession>
<dbReference type="SUPFAM" id="SSF161098">
    <property type="entry name" value="MetI-like"/>
    <property type="match status" value="2"/>
</dbReference>
<keyword evidence="3" id="KW-1003">Cell membrane</keyword>
<protein>
    <submittedName>
        <fullName evidence="9">Sugar ABC transporter permease</fullName>
    </submittedName>
</protein>
<feature type="domain" description="ABC transmembrane type-1" evidence="8">
    <location>
        <begin position="138"/>
        <end position="350"/>
    </location>
</feature>
<gene>
    <name evidence="9" type="ORF">SAC06_05255</name>
</gene>
<evidence type="ECO:0000256" key="3">
    <source>
        <dbReference type="ARBA" id="ARBA00022475"/>
    </source>
</evidence>